<feature type="domain" description="Rhodanese" evidence="11">
    <location>
        <begin position="418"/>
        <end position="498"/>
    </location>
</feature>
<evidence type="ECO:0000313" key="13">
    <source>
        <dbReference type="EMBL" id="TCJ15309.1"/>
    </source>
</evidence>
<name>A0A4R1BDZ2_9ACTN</name>
<comment type="subcellular location">
    <subcellularLocation>
        <location evidence="10">Cytoplasm</location>
    </subcellularLocation>
</comment>
<dbReference type="PANTHER" id="PTHR43209:SF1">
    <property type="entry name" value="TRNA SULFURTRANSFERASE"/>
    <property type="match status" value="1"/>
</dbReference>
<keyword evidence="6 10" id="KW-0694">RNA-binding</keyword>
<evidence type="ECO:0000256" key="3">
    <source>
        <dbReference type="ARBA" id="ARBA00022679"/>
    </source>
</evidence>
<keyword evidence="9" id="KW-0676">Redox-active center</keyword>
<dbReference type="InterPro" id="IPR001763">
    <property type="entry name" value="Rhodanese-like_dom"/>
</dbReference>
<dbReference type="SUPFAM" id="SSF52821">
    <property type="entry name" value="Rhodanese/Cell cycle control phosphatase"/>
    <property type="match status" value="1"/>
</dbReference>
<proteinExistence type="inferred from homology"/>
<comment type="caution">
    <text evidence="13">The sequence shown here is derived from an EMBL/GenBank/DDBJ whole genome shotgun (WGS) entry which is preliminary data.</text>
</comment>
<evidence type="ECO:0000313" key="14">
    <source>
        <dbReference type="Proteomes" id="UP000295244"/>
    </source>
</evidence>
<dbReference type="InterPro" id="IPR003720">
    <property type="entry name" value="tRNA_STrfase"/>
</dbReference>
<dbReference type="InterPro" id="IPR036873">
    <property type="entry name" value="Rhodanese-like_dom_sf"/>
</dbReference>
<dbReference type="GO" id="GO:0009228">
    <property type="term" value="P:thiamine biosynthetic process"/>
    <property type="evidence" value="ECO:0007669"/>
    <property type="project" value="UniProtKB-KW"/>
</dbReference>
<dbReference type="SMART" id="SM00981">
    <property type="entry name" value="THUMP"/>
    <property type="match status" value="1"/>
</dbReference>
<dbReference type="InterPro" id="IPR014729">
    <property type="entry name" value="Rossmann-like_a/b/a_fold"/>
</dbReference>
<dbReference type="PROSITE" id="PS51165">
    <property type="entry name" value="THUMP"/>
    <property type="match status" value="1"/>
</dbReference>
<dbReference type="SUPFAM" id="SSF143437">
    <property type="entry name" value="THUMP domain-like"/>
    <property type="match status" value="1"/>
</dbReference>
<keyword evidence="4 10" id="KW-0547">Nucleotide-binding</keyword>
<dbReference type="CDD" id="cd00158">
    <property type="entry name" value="RHOD"/>
    <property type="match status" value="1"/>
</dbReference>
<dbReference type="Pfam" id="PF00581">
    <property type="entry name" value="Rhodanese"/>
    <property type="match status" value="1"/>
</dbReference>
<evidence type="ECO:0000256" key="1">
    <source>
        <dbReference type="ARBA" id="ARBA00022490"/>
    </source>
</evidence>
<dbReference type="CDD" id="cd11716">
    <property type="entry name" value="THUMP_ThiI"/>
    <property type="match status" value="1"/>
</dbReference>
<dbReference type="GO" id="GO:0004810">
    <property type="term" value="F:CCA tRNA nucleotidyltransferase activity"/>
    <property type="evidence" value="ECO:0007669"/>
    <property type="project" value="InterPro"/>
</dbReference>
<accession>A0A4R1BDZ2</accession>
<reference evidence="13 14" key="1">
    <citation type="submission" date="2019-03" db="EMBL/GenBank/DDBJ databases">
        <title>Whole genome sequence of a novel Rubrobacter taiwanensis strain, isolated from Yellowstone National Park.</title>
        <authorList>
            <person name="Freed S."/>
            <person name="Ramaley R.F."/>
            <person name="Kyndt J.A."/>
        </authorList>
    </citation>
    <scope>NUCLEOTIDE SEQUENCE [LARGE SCALE GENOMIC DNA]</scope>
    <source>
        <strain evidence="13 14">Yellowstone</strain>
    </source>
</reference>
<dbReference type="AlphaFoldDB" id="A0A4R1BDZ2"/>
<dbReference type="Gene3D" id="3.40.50.620">
    <property type="entry name" value="HUPs"/>
    <property type="match status" value="1"/>
</dbReference>
<dbReference type="SUPFAM" id="SSF52402">
    <property type="entry name" value="Adenine nucleotide alpha hydrolases-like"/>
    <property type="match status" value="1"/>
</dbReference>
<evidence type="ECO:0000256" key="9">
    <source>
        <dbReference type="ARBA" id="ARBA00023284"/>
    </source>
</evidence>
<dbReference type="UniPathway" id="UPA00060"/>
<dbReference type="OrthoDB" id="9773948at2"/>
<dbReference type="InterPro" id="IPR050102">
    <property type="entry name" value="tRNA_sulfurtransferase_ThiI"/>
</dbReference>
<dbReference type="GO" id="GO:0009229">
    <property type="term" value="P:thiamine diphosphate biosynthetic process"/>
    <property type="evidence" value="ECO:0007669"/>
    <property type="project" value="UniProtKB-UniRule"/>
</dbReference>
<comment type="function">
    <text evidence="10">Catalyzes the ATP-dependent transfer of a sulfur to tRNA to produce 4-thiouridine in position 8 of tRNAs, which functions as a near-UV photosensor. Also catalyzes the transfer of sulfur to the sulfur carrier protein ThiS, forming ThiS-thiocarboxylate. This is a step in the synthesis of thiazole, in the thiamine biosynthesis pathway. The sulfur is donated as persulfide by IscS.</text>
</comment>
<comment type="catalytic activity">
    <reaction evidence="10">
        <text>[ThiI sulfur-carrier protein]-S-sulfanyl-L-cysteine + a uridine in tRNA + 2 reduced [2Fe-2S]-[ferredoxin] + ATP + H(+) = [ThiI sulfur-carrier protein]-L-cysteine + a 4-thiouridine in tRNA + 2 oxidized [2Fe-2S]-[ferredoxin] + AMP + diphosphate</text>
        <dbReference type="Rhea" id="RHEA:24176"/>
        <dbReference type="Rhea" id="RHEA-COMP:10000"/>
        <dbReference type="Rhea" id="RHEA-COMP:10001"/>
        <dbReference type="Rhea" id="RHEA-COMP:13337"/>
        <dbReference type="Rhea" id="RHEA-COMP:13338"/>
        <dbReference type="Rhea" id="RHEA-COMP:13339"/>
        <dbReference type="Rhea" id="RHEA-COMP:13340"/>
        <dbReference type="ChEBI" id="CHEBI:15378"/>
        <dbReference type="ChEBI" id="CHEBI:29950"/>
        <dbReference type="ChEBI" id="CHEBI:30616"/>
        <dbReference type="ChEBI" id="CHEBI:33019"/>
        <dbReference type="ChEBI" id="CHEBI:33737"/>
        <dbReference type="ChEBI" id="CHEBI:33738"/>
        <dbReference type="ChEBI" id="CHEBI:61963"/>
        <dbReference type="ChEBI" id="CHEBI:65315"/>
        <dbReference type="ChEBI" id="CHEBI:136798"/>
        <dbReference type="ChEBI" id="CHEBI:456215"/>
        <dbReference type="EC" id="2.8.1.4"/>
    </reaction>
</comment>
<dbReference type="GO" id="GO:0140741">
    <property type="term" value="F:tRNA-uracil-4 sulfurtransferase activity"/>
    <property type="evidence" value="ECO:0007669"/>
    <property type="project" value="UniProtKB-EC"/>
</dbReference>
<keyword evidence="8" id="KW-1015">Disulfide bond</keyword>
<comment type="catalytic activity">
    <reaction evidence="10">
        <text>[ThiS sulfur-carrier protein]-C-terminal Gly-Gly-AMP + S-sulfanyl-L-cysteinyl-[cysteine desulfurase] + AH2 = [ThiS sulfur-carrier protein]-C-terminal-Gly-aminoethanethioate + L-cysteinyl-[cysteine desulfurase] + A + AMP + 2 H(+)</text>
        <dbReference type="Rhea" id="RHEA:43340"/>
        <dbReference type="Rhea" id="RHEA-COMP:12157"/>
        <dbReference type="Rhea" id="RHEA-COMP:12158"/>
        <dbReference type="Rhea" id="RHEA-COMP:12910"/>
        <dbReference type="Rhea" id="RHEA-COMP:19908"/>
        <dbReference type="ChEBI" id="CHEBI:13193"/>
        <dbReference type="ChEBI" id="CHEBI:15378"/>
        <dbReference type="ChEBI" id="CHEBI:17499"/>
        <dbReference type="ChEBI" id="CHEBI:29950"/>
        <dbReference type="ChEBI" id="CHEBI:61963"/>
        <dbReference type="ChEBI" id="CHEBI:90618"/>
        <dbReference type="ChEBI" id="CHEBI:232372"/>
        <dbReference type="ChEBI" id="CHEBI:456215"/>
    </reaction>
</comment>
<comment type="caution">
    <text evidence="10">Lacks conserved residue(s) required for the propagation of feature annotation.</text>
</comment>
<evidence type="ECO:0000256" key="6">
    <source>
        <dbReference type="ARBA" id="ARBA00022884"/>
    </source>
</evidence>
<dbReference type="GO" id="GO:0005829">
    <property type="term" value="C:cytosol"/>
    <property type="evidence" value="ECO:0007669"/>
    <property type="project" value="TreeGrafter"/>
</dbReference>
<dbReference type="Gene3D" id="3.40.250.10">
    <property type="entry name" value="Rhodanese-like domain"/>
    <property type="match status" value="1"/>
</dbReference>
<dbReference type="Gene3D" id="3.30.2130.30">
    <property type="match status" value="1"/>
</dbReference>
<evidence type="ECO:0000259" key="11">
    <source>
        <dbReference type="PROSITE" id="PS50206"/>
    </source>
</evidence>
<feature type="active site" description="Cysteine persulfide intermediate" evidence="10">
    <location>
        <position position="463"/>
    </location>
</feature>
<keyword evidence="2 10" id="KW-0820">tRNA-binding</keyword>
<gene>
    <name evidence="10" type="primary">thiI</name>
    <name evidence="13" type="ORF">E0L93_13055</name>
</gene>
<dbReference type="InterPro" id="IPR004114">
    <property type="entry name" value="THUMP_dom"/>
</dbReference>
<evidence type="ECO:0000256" key="4">
    <source>
        <dbReference type="ARBA" id="ARBA00022741"/>
    </source>
</evidence>
<dbReference type="GO" id="GO:0052837">
    <property type="term" value="P:thiazole biosynthetic process"/>
    <property type="evidence" value="ECO:0007669"/>
    <property type="project" value="TreeGrafter"/>
</dbReference>
<keyword evidence="1 10" id="KW-0963">Cytoplasm</keyword>
<feature type="binding site" evidence="10">
    <location>
        <position position="301"/>
    </location>
    <ligand>
        <name>ATP</name>
        <dbReference type="ChEBI" id="CHEBI:30616"/>
    </ligand>
</feature>
<dbReference type="GO" id="GO:0005524">
    <property type="term" value="F:ATP binding"/>
    <property type="evidence" value="ECO:0007669"/>
    <property type="project" value="UniProtKB-UniRule"/>
</dbReference>
<feature type="binding site" evidence="10">
    <location>
        <position position="279"/>
    </location>
    <ligand>
        <name>ATP</name>
        <dbReference type="ChEBI" id="CHEBI:30616"/>
    </ligand>
</feature>
<protein>
    <recommendedName>
        <fullName evidence="10">tRNA sulfurtransferase</fullName>
        <ecNumber evidence="10">2.8.1.4</ecNumber>
    </recommendedName>
    <alternativeName>
        <fullName evidence="10">Sulfur carrier protein ThiS sulfurtransferase</fullName>
    </alternativeName>
    <alternativeName>
        <fullName evidence="10">Thiamine biosynthesis protein ThiI</fullName>
    </alternativeName>
    <alternativeName>
        <fullName evidence="10">tRNA 4-thiouridine synthase</fullName>
    </alternativeName>
</protein>
<dbReference type="EC" id="2.8.1.4" evidence="10"/>
<comment type="pathway">
    <text evidence="10">Cofactor biosynthesis; thiamine diphosphate biosynthesis.</text>
</comment>
<evidence type="ECO:0000256" key="5">
    <source>
        <dbReference type="ARBA" id="ARBA00022840"/>
    </source>
</evidence>
<feature type="domain" description="THUMP" evidence="12">
    <location>
        <begin position="78"/>
        <end position="179"/>
    </location>
</feature>
<dbReference type="HAMAP" id="MF_00021">
    <property type="entry name" value="ThiI"/>
    <property type="match status" value="1"/>
</dbReference>
<evidence type="ECO:0000256" key="7">
    <source>
        <dbReference type="ARBA" id="ARBA00022977"/>
    </source>
</evidence>
<dbReference type="PROSITE" id="PS50206">
    <property type="entry name" value="RHODANESE_3"/>
    <property type="match status" value="1"/>
</dbReference>
<dbReference type="Pfam" id="PF22025">
    <property type="entry name" value="ThiI_fer"/>
    <property type="match status" value="1"/>
</dbReference>
<sequence>MRTGEKMRTYEEGRFRGDGGRRLLVRLSGEVGTKSRRTRRRFLGILVRNMYRALRAAGIRADIRPEWSRVFVSTGDPARAREALVRVFGIRSVAEVVEVPYTSLEGLVEELVPLFGGRVSGRTFAVRPRAERAPVSSRDVAYELGAALLPFSAGVDLDRPEVEVPVELTGERAFAVMESTPGPEGLPLGTGGRAVALFSGGFDSPVAAWRTMRRGVRLDLLICDLGGCGQIEQALAVARELAVRWAPGHGVRAHVVDLAPVVAALVRRVNPRLRQLLLKRAMYRAGSLLAGEVGAEALVTGESIGQVSTQTLRNLSVAERAAGLPVLRPLVGTEKNEIIDTARRIGTHGASAAVKEHCSIATGPVETWAEPEEVLGAEGELGRDVDEGWMRRAVENRRVIDLRHWEPEETPSYVVDRVPEGAVVVDVREPGEGPQVGEIRLPFSRAPELLGGLDRSREYLLVCASGRRSEILARELLERGYKASSLEGGVERLAAAQG</sequence>
<dbReference type="InterPro" id="IPR049962">
    <property type="entry name" value="THUMP_ThiI"/>
</dbReference>
<organism evidence="13 14">
    <name type="scientific">Rubrobacter taiwanensis</name>
    <dbReference type="NCBI Taxonomy" id="185139"/>
    <lineage>
        <taxon>Bacteria</taxon>
        <taxon>Bacillati</taxon>
        <taxon>Actinomycetota</taxon>
        <taxon>Rubrobacteria</taxon>
        <taxon>Rubrobacterales</taxon>
        <taxon>Rubrobacteraceae</taxon>
        <taxon>Rubrobacter</taxon>
    </lineage>
</organism>
<comment type="similarity">
    <text evidence="10">Belongs to the ThiI family.</text>
</comment>
<dbReference type="Proteomes" id="UP000295244">
    <property type="component" value="Unassembled WGS sequence"/>
</dbReference>
<evidence type="ECO:0000256" key="2">
    <source>
        <dbReference type="ARBA" id="ARBA00022555"/>
    </source>
</evidence>
<dbReference type="RefSeq" id="WP_132692520.1">
    <property type="nucleotide sequence ID" value="NZ_SKBU01000026.1"/>
</dbReference>
<feature type="binding site" evidence="10">
    <location>
        <begin position="197"/>
        <end position="198"/>
    </location>
    <ligand>
        <name>ATP</name>
        <dbReference type="ChEBI" id="CHEBI:30616"/>
    </ligand>
</feature>
<evidence type="ECO:0000256" key="8">
    <source>
        <dbReference type="ARBA" id="ARBA00023157"/>
    </source>
</evidence>
<dbReference type="InterPro" id="IPR020536">
    <property type="entry name" value="ThiI_AANH"/>
</dbReference>
<keyword evidence="5 10" id="KW-0067">ATP-binding</keyword>
<dbReference type="GO" id="GO:0002937">
    <property type="term" value="P:tRNA 4-thiouridine biosynthesis"/>
    <property type="evidence" value="ECO:0007669"/>
    <property type="project" value="TreeGrafter"/>
</dbReference>
<feature type="binding site" evidence="10">
    <location>
        <position position="310"/>
    </location>
    <ligand>
        <name>ATP</name>
        <dbReference type="ChEBI" id="CHEBI:30616"/>
    </ligand>
</feature>
<evidence type="ECO:0000259" key="12">
    <source>
        <dbReference type="PROSITE" id="PS51165"/>
    </source>
</evidence>
<dbReference type="GO" id="GO:0000049">
    <property type="term" value="F:tRNA binding"/>
    <property type="evidence" value="ECO:0007669"/>
    <property type="project" value="UniProtKB-UniRule"/>
</dbReference>
<dbReference type="EMBL" id="SKBU01000026">
    <property type="protein sequence ID" value="TCJ15309.1"/>
    <property type="molecule type" value="Genomic_DNA"/>
</dbReference>
<keyword evidence="3 10" id="KW-0808">Transferase</keyword>
<evidence type="ECO:0000256" key="10">
    <source>
        <dbReference type="HAMAP-Rule" id="MF_00021"/>
    </source>
</evidence>
<dbReference type="InterPro" id="IPR054173">
    <property type="entry name" value="ThiI_fer"/>
</dbReference>
<dbReference type="Pfam" id="PF02568">
    <property type="entry name" value="ThiI"/>
    <property type="match status" value="1"/>
</dbReference>
<keyword evidence="14" id="KW-1185">Reference proteome</keyword>
<keyword evidence="7 10" id="KW-0784">Thiamine biosynthesis</keyword>
<dbReference type="PANTHER" id="PTHR43209">
    <property type="entry name" value="TRNA SULFURTRANSFERASE"/>
    <property type="match status" value="1"/>
</dbReference>